<dbReference type="Proteomes" id="UP000054423">
    <property type="component" value="Unassembled WGS sequence"/>
</dbReference>
<feature type="non-terminal residue" evidence="1">
    <location>
        <position position="1"/>
    </location>
</feature>
<reference evidence="1 3" key="2">
    <citation type="submission" date="2013-11" db="EMBL/GenBank/DDBJ databases">
        <title>The Genome Sequence of Phytophthora parasitica CJ05E6.</title>
        <authorList>
            <consortium name="The Broad Institute Genomics Platform"/>
            <person name="Russ C."/>
            <person name="Tyler B."/>
            <person name="Panabieres F."/>
            <person name="Shan W."/>
            <person name="Tripathy S."/>
            <person name="Grunwald N."/>
            <person name="Machado M."/>
            <person name="Johnson C.S."/>
            <person name="Arredondo F."/>
            <person name="Hong C."/>
            <person name="Coffey M."/>
            <person name="Young S.K."/>
            <person name="Zeng Q."/>
            <person name="Gargeya S."/>
            <person name="Fitzgerald M."/>
            <person name="Abouelleil A."/>
            <person name="Alvarado L."/>
            <person name="Chapman S.B."/>
            <person name="Gainer-Dewar J."/>
            <person name="Goldberg J."/>
            <person name="Griggs A."/>
            <person name="Gujja S."/>
            <person name="Hansen M."/>
            <person name="Howarth C."/>
            <person name="Imamovic A."/>
            <person name="Ireland A."/>
            <person name="Larimer J."/>
            <person name="McCowan C."/>
            <person name="Murphy C."/>
            <person name="Pearson M."/>
            <person name="Poon T.W."/>
            <person name="Priest M."/>
            <person name="Roberts A."/>
            <person name="Saif S."/>
            <person name="Shea T."/>
            <person name="Sykes S."/>
            <person name="Wortman J."/>
            <person name="Nusbaum C."/>
            <person name="Birren B."/>
        </authorList>
    </citation>
    <scope>NUCLEOTIDE SEQUENCE [LARGE SCALE GENOMIC DNA]</scope>
    <source>
        <strain evidence="1 3">CJ05E6</strain>
    </source>
</reference>
<dbReference type="EMBL" id="KI671265">
    <property type="protein sequence ID" value="ETL47375.1"/>
    <property type="molecule type" value="Genomic_DNA"/>
</dbReference>
<evidence type="ECO:0000313" key="3">
    <source>
        <dbReference type="Proteomes" id="UP000053864"/>
    </source>
</evidence>
<gene>
    <name evidence="1" type="ORF">L916_02874</name>
    <name evidence="2" type="ORF">L917_02807</name>
</gene>
<accession>W2JLQ1</accession>
<evidence type="ECO:0000313" key="1">
    <source>
        <dbReference type="EMBL" id="ETL47375.1"/>
    </source>
</evidence>
<dbReference type="EMBL" id="KI678025">
    <property type="protein sequence ID" value="ETM00473.1"/>
    <property type="molecule type" value="Genomic_DNA"/>
</dbReference>
<evidence type="ECO:0000313" key="2">
    <source>
        <dbReference type="EMBL" id="ETM00473.1"/>
    </source>
</evidence>
<name>W2JLQ1_PHYNI</name>
<organism evidence="1 3">
    <name type="scientific">Phytophthora nicotianae</name>
    <name type="common">Potato buckeye rot agent</name>
    <name type="synonym">Phytophthora parasitica</name>
    <dbReference type="NCBI Taxonomy" id="4792"/>
    <lineage>
        <taxon>Eukaryota</taxon>
        <taxon>Sar</taxon>
        <taxon>Stramenopiles</taxon>
        <taxon>Oomycota</taxon>
        <taxon>Peronosporomycetes</taxon>
        <taxon>Peronosporales</taxon>
        <taxon>Peronosporaceae</taxon>
        <taxon>Phytophthora</taxon>
    </lineage>
</organism>
<sequence>RLRIELMLTEEWMAEKLRKSAFAKMTPDLK</sequence>
<reference evidence="2" key="1">
    <citation type="submission" date="2013-11" db="EMBL/GenBank/DDBJ databases">
        <title>The Genome Sequence of Phytophthora parasitica CHvinca01.</title>
        <authorList>
            <consortium name="The Broad Institute Genomics Platform"/>
            <person name="Russ C."/>
            <person name="Tyler B."/>
            <person name="Panabieres F."/>
            <person name="Shan W."/>
            <person name="Tripathy S."/>
            <person name="Grunwald N."/>
            <person name="Machado M."/>
            <person name="Johnson C.S."/>
            <person name="Arredondo F."/>
            <person name="Hong C."/>
            <person name="Coffey M."/>
            <person name="Young S.K."/>
            <person name="Zeng Q."/>
            <person name="Gargeya S."/>
            <person name="Fitzgerald M."/>
            <person name="Abouelleil A."/>
            <person name="Alvarado L."/>
            <person name="Chapman S.B."/>
            <person name="Gainer-Dewar J."/>
            <person name="Goldberg J."/>
            <person name="Griggs A."/>
            <person name="Gujja S."/>
            <person name="Hansen M."/>
            <person name="Howarth C."/>
            <person name="Imamovic A."/>
            <person name="Ireland A."/>
            <person name="Larimer J."/>
            <person name="McCowan C."/>
            <person name="Murphy C."/>
            <person name="Pearson M."/>
            <person name="Poon T.W."/>
            <person name="Priest M."/>
            <person name="Roberts A."/>
            <person name="Saif S."/>
            <person name="Shea T."/>
            <person name="Sykes S."/>
            <person name="Wortman J."/>
            <person name="Nusbaum C."/>
            <person name="Birren B."/>
        </authorList>
    </citation>
    <scope>NUCLEOTIDE SEQUENCE [LARGE SCALE GENOMIC DNA]</scope>
    <source>
        <strain evidence="2">CHvinca01</strain>
    </source>
</reference>
<proteinExistence type="predicted"/>
<protein>
    <submittedName>
        <fullName evidence="1">Uncharacterized protein</fullName>
    </submittedName>
</protein>
<dbReference type="Proteomes" id="UP000053864">
    <property type="component" value="Unassembled WGS sequence"/>
</dbReference>
<dbReference type="AlphaFoldDB" id="W2JLQ1"/>